<dbReference type="InterPro" id="IPR001254">
    <property type="entry name" value="Trypsin_dom"/>
</dbReference>
<dbReference type="InterPro" id="IPR051487">
    <property type="entry name" value="Ser/Thr_Proteases_Immune/Dev"/>
</dbReference>
<dbReference type="Proteomes" id="UP000801492">
    <property type="component" value="Unassembled WGS sequence"/>
</dbReference>
<comment type="caution">
    <text evidence="5">The sequence shown here is derived from an EMBL/GenBank/DDBJ whole genome shotgun (WGS) entry which is preliminary data.</text>
</comment>
<dbReference type="PROSITE" id="PS50240">
    <property type="entry name" value="TRYPSIN_DOM"/>
    <property type="match status" value="1"/>
</dbReference>
<dbReference type="PROSITE" id="PS00134">
    <property type="entry name" value="TRYPSIN_HIS"/>
    <property type="match status" value="1"/>
</dbReference>
<dbReference type="SUPFAM" id="SSF50494">
    <property type="entry name" value="Trypsin-like serine proteases"/>
    <property type="match status" value="1"/>
</dbReference>
<dbReference type="InterPro" id="IPR001314">
    <property type="entry name" value="Peptidase_S1A"/>
</dbReference>
<feature type="chain" id="PRO_5035434895" description="Peptidase S1 domain-containing protein" evidence="3">
    <location>
        <begin position="20"/>
        <end position="325"/>
    </location>
</feature>
<dbReference type="PANTHER" id="PTHR24256">
    <property type="entry name" value="TRYPTASE-RELATED"/>
    <property type="match status" value="1"/>
</dbReference>
<dbReference type="PRINTS" id="PR00722">
    <property type="entry name" value="CHYMOTRYPSIN"/>
</dbReference>
<keyword evidence="6" id="KW-1185">Reference proteome</keyword>
<feature type="domain" description="Peptidase S1" evidence="4">
    <location>
        <begin position="24"/>
        <end position="279"/>
    </location>
</feature>
<organism evidence="5 6">
    <name type="scientific">Ignelater luminosus</name>
    <name type="common">Cucubano</name>
    <name type="synonym">Pyrophorus luminosus</name>
    <dbReference type="NCBI Taxonomy" id="2038154"/>
    <lineage>
        <taxon>Eukaryota</taxon>
        <taxon>Metazoa</taxon>
        <taxon>Ecdysozoa</taxon>
        <taxon>Arthropoda</taxon>
        <taxon>Hexapoda</taxon>
        <taxon>Insecta</taxon>
        <taxon>Pterygota</taxon>
        <taxon>Neoptera</taxon>
        <taxon>Endopterygota</taxon>
        <taxon>Coleoptera</taxon>
        <taxon>Polyphaga</taxon>
        <taxon>Elateriformia</taxon>
        <taxon>Elateroidea</taxon>
        <taxon>Elateridae</taxon>
        <taxon>Agrypninae</taxon>
        <taxon>Pyrophorini</taxon>
        <taxon>Ignelater</taxon>
    </lineage>
</organism>
<dbReference type="InterPro" id="IPR009003">
    <property type="entry name" value="Peptidase_S1_PA"/>
</dbReference>
<sequence>MGRLLYIVLIYFLQFHVYGEIDRIAGGKPAKLGQFPFFVQLLSGKGFFKEGGIKIFRCAGTLIHPKWILTAAHCYLSNLTKSEFSLMFEKNYMRAYVGTEKKVKFSSDIDVAVGYLQKAYLHPDFLHEWNGSALRVLNDIAVSILKQPFFVNDDIKVINLPDVTTKICSKGLIVGAGRIHFTRNYSDVLQYAYIHPKSNTQLSRPYAPDSPAAFYAEVKYLQGHGLAGDSGGPFVCYYNGSPIQYGIDSVAYHNTRKRTIIARYESVAKQMKFIRSYVPLPSLHKKTKNKRILESRTPQKVSGSIKKTIPIFILLITNIFIYIGL</sequence>
<dbReference type="Gene3D" id="2.40.10.10">
    <property type="entry name" value="Trypsin-like serine proteases"/>
    <property type="match status" value="1"/>
</dbReference>
<evidence type="ECO:0000313" key="6">
    <source>
        <dbReference type="Proteomes" id="UP000801492"/>
    </source>
</evidence>
<dbReference type="CDD" id="cd00190">
    <property type="entry name" value="Tryp_SPc"/>
    <property type="match status" value="1"/>
</dbReference>
<dbReference type="GO" id="GO:0004252">
    <property type="term" value="F:serine-type endopeptidase activity"/>
    <property type="evidence" value="ECO:0007669"/>
    <property type="project" value="InterPro"/>
</dbReference>
<accession>A0A8K0C7W1</accession>
<evidence type="ECO:0000256" key="1">
    <source>
        <dbReference type="ARBA" id="ARBA00023157"/>
    </source>
</evidence>
<keyword evidence="1" id="KW-1015">Disulfide bond</keyword>
<dbReference type="AlphaFoldDB" id="A0A8K0C7W1"/>
<evidence type="ECO:0000259" key="4">
    <source>
        <dbReference type="PROSITE" id="PS50240"/>
    </source>
</evidence>
<keyword evidence="3" id="KW-0732">Signal</keyword>
<name>A0A8K0C7W1_IGNLU</name>
<reference evidence="5" key="1">
    <citation type="submission" date="2019-08" db="EMBL/GenBank/DDBJ databases">
        <title>The genome of the North American firefly Photinus pyralis.</title>
        <authorList>
            <consortium name="Photinus pyralis genome working group"/>
            <person name="Fallon T.R."/>
            <person name="Sander Lower S.E."/>
            <person name="Weng J.-K."/>
        </authorList>
    </citation>
    <scope>NUCLEOTIDE SEQUENCE</scope>
    <source>
        <strain evidence="5">TRF0915ILg1</strain>
        <tissue evidence="5">Whole body</tissue>
    </source>
</reference>
<protein>
    <recommendedName>
        <fullName evidence="4">Peptidase S1 domain-containing protein</fullName>
    </recommendedName>
</protein>
<evidence type="ECO:0000313" key="5">
    <source>
        <dbReference type="EMBL" id="KAF2882174.1"/>
    </source>
</evidence>
<comment type="similarity">
    <text evidence="2">Belongs to the peptidase S1 family. CLIP subfamily.</text>
</comment>
<feature type="signal peptide" evidence="3">
    <location>
        <begin position="1"/>
        <end position="19"/>
    </location>
</feature>
<dbReference type="InterPro" id="IPR043504">
    <property type="entry name" value="Peptidase_S1_PA_chymotrypsin"/>
</dbReference>
<dbReference type="EMBL" id="VTPC01090647">
    <property type="protein sequence ID" value="KAF2882174.1"/>
    <property type="molecule type" value="Genomic_DNA"/>
</dbReference>
<proteinExistence type="inferred from homology"/>
<dbReference type="SMART" id="SM00020">
    <property type="entry name" value="Tryp_SPc"/>
    <property type="match status" value="1"/>
</dbReference>
<evidence type="ECO:0000256" key="3">
    <source>
        <dbReference type="SAM" id="SignalP"/>
    </source>
</evidence>
<dbReference type="OrthoDB" id="10059102at2759"/>
<dbReference type="Pfam" id="PF00089">
    <property type="entry name" value="Trypsin"/>
    <property type="match status" value="1"/>
</dbReference>
<gene>
    <name evidence="5" type="ORF">ILUMI_24000</name>
</gene>
<dbReference type="GO" id="GO:0006508">
    <property type="term" value="P:proteolysis"/>
    <property type="evidence" value="ECO:0007669"/>
    <property type="project" value="InterPro"/>
</dbReference>
<dbReference type="InterPro" id="IPR018114">
    <property type="entry name" value="TRYPSIN_HIS"/>
</dbReference>
<evidence type="ECO:0000256" key="2">
    <source>
        <dbReference type="ARBA" id="ARBA00024195"/>
    </source>
</evidence>